<feature type="transmembrane region" description="Helical" evidence="1">
    <location>
        <begin position="6"/>
        <end position="25"/>
    </location>
</feature>
<dbReference type="EMBL" id="CCRK01000001">
    <property type="protein sequence ID" value="CDZ45181.1"/>
    <property type="molecule type" value="Genomic_DNA"/>
</dbReference>
<protein>
    <submittedName>
        <fullName evidence="2">Uncharacterized protein</fullName>
    </submittedName>
</protein>
<proteinExistence type="predicted"/>
<evidence type="ECO:0000313" key="2">
    <source>
        <dbReference type="EMBL" id="CDZ45181.1"/>
    </source>
</evidence>
<keyword evidence="1" id="KW-0812">Transmembrane</keyword>
<dbReference type="Proteomes" id="UP000039660">
    <property type="component" value="Unassembled WGS sequence"/>
</dbReference>
<evidence type="ECO:0000313" key="3">
    <source>
        <dbReference type="Proteomes" id="UP000039660"/>
    </source>
</evidence>
<organism evidence="2 3">
    <name type="scientific">Neorhizobium galegae bv. officinalis</name>
    <dbReference type="NCBI Taxonomy" id="323656"/>
    <lineage>
        <taxon>Bacteria</taxon>
        <taxon>Pseudomonadati</taxon>
        <taxon>Pseudomonadota</taxon>
        <taxon>Alphaproteobacteria</taxon>
        <taxon>Hyphomicrobiales</taxon>
        <taxon>Rhizobiaceae</taxon>
        <taxon>Rhizobium/Agrobacterium group</taxon>
        <taxon>Neorhizobium</taxon>
    </lineage>
</organism>
<gene>
    <name evidence="2" type="ORF">NGAL_HAMBI1189_07870</name>
</gene>
<dbReference type="AlphaFoldDB" id="A0A0T7GD32"/>
<name>A0A0T7GD32_NEOGA</name>
<reference evidence="2 3" key="1">
    <citation type="submission" date="2014-08" db="EMBL/GenBank/DDBJ databases">
        <authorList>
            <person name="Chen Y.-H."/>
        </authorList>
    </citation>
    <scope>NUCLEOTIDE SEQUENCE [LARGE SCALE GENOMIC DNA]</scope>
</reference>
<keyword evidence="1" id="KW-0472">Membrane</keyword>
<sequence length="38" mass="4397">MTATDIFLLFLPLAGLLLIAAFVWWQNERDASLPHRKK</sequence>
<evidence type="ECO:0000256" key="1">
    <source>
        <dbReference type="SAM" id="Phobius"/>
    </source>
</evidence>
<keyword evidence="1" id="KW-1133">Transmembrane helix</keyword>
<accession>A0A0T7GD32</accession>